<name>A0AAW0CK33_9AGAR</name>
<dbReference type="Proteomes" id="UP001362999">
    <property type="component" value="Unassembled WGS sequence"/>
</dbReference>
<dbReference type="AlphaFoldDB" id="A0AAW0CK33"/>
<reference evidence="1 2" key="1">
    <citation type="journal article" date="2024" name="J Genomics">
        <title>Draft genome sequencing and assembly of Favolaschia claudopus CIRM-BRFM 2984 isolated from oak limbs.</title>
        <authorList>
            <person name="Navarro D."/>
            <person name="Drula E."/>
            <person name="Chaduli D."/>
            <person name="Cazenave R."/>
            <person name="Ahrendt S."/>
            <person name="Wang J."/>
            <person name="Lipzen A."/>
            <person name="Daum C."/>
            <person name="Barry K."/>
            <person name="Grigoriev I.V."/>
            <person name="Favel A."/>
            <person name="Rosso M.N."/>
            <person name="Martin F."/>
        </authorList>
    </citation>
    <scope>NUCLEOTIDE SEQUENCE [LARGE SCALE GENOMIC DNA]</scope>
    <source>
        <strain evidence="1 2">CIRM-BRFM 2984</strain>
    </source>
</reference>
<proteinExistence type="predicted"/>
<protein>
    <submittedName>
        <fullName evidence="1">Uncharacterized protein</fullName>
    </submittedName>
</protein>
<comment type="caution">
    <text evidence="1">The sequence shown here is derived from an EMBL/GenBank/DDBJ whole genome shotgun (WGS) entry which is preliminary data.</text>
</comment>
<organism evidence="1 2">
    <name type="scientific">Favolaschia claudopus</name>
    <dbReference type="NCBI Taxonomy" id="2862362"/>
    <lineage>
        <taxon>Eukaryota</taxon>
        <taxon>Fungi</taxon>
        <taxon>Dikarya</taxon>
        <taxon>Basidiomycota</taxon>
        <taxon>Agaricomycotina</taxon>
        <taxon>Agaricomycetes</taxon>
        <taxon>Agaricomycetidae</taxon>
        <taxon>Agaricales</taxon>
        <taxon>Marasmiineae</taxon>
        <taxon>Mycenaceae</taxon>
        <taxon>Favolaschia</taxon>
    </lineage>
</organism>
<evidence type="ECO:0000313" key="1">
    <source>
        <dbReference type="EMBL" id="KAK7039374.1"/>
    </source>
</evidence>
<sequence length="301" mass="33424">MNQIDPFRSFLASSTTIWESARATHGVPAPEFGFTELEHAKRLFEGGKCSVCGDHTDEPILSFGLRVRYCSPSRDRNANVGSIGTVTPQHILFPSLNDSCLRSKLRGLRTILFSELTAPCPAYWAPFHSDTGSGCLFRSADIAVVSEAYRIVREREDIDAEIEIAHLTADRMDACIALENWQEAYTKRKVKVSAENLAFARRVAHQLQVKVARLLATASFARVFRAYNRDLTHLNEMTWLDIRRQVVAELNTKSNAPTIVGRAASTTSSKPDARGCPQCPSGSVARQVTDKLVLHIHTLIL</sequence>
<evidence type="ECO:0000313" key="2">
    <source>
        <dbReference type="Proteomes" id="UP001362999"/>
    </source>
</evidence>
<accession>A0AAW0CK33</accession>
<keyword evidence="2" id="KW-1185">Reference proteome</keyword>
<dbReference type="EMBL" id="JAWWNJ010000016">
    <property type="protein sequence ID" value="KAK7039374.1"/>
    <property type="molecule type" value="Genomic_DNA"/>
</dbReference>
<gene>
    <name evidence="1" type="ORF">R3P38DRAFT_3467073</name>
</gene>